<dbReference type="InterPro" id="IPR036420">
    <property type="entry name" value="BRCT_dom_sf"/>
</dbReference>
<dbReference type="GO" id="GO:0000077">
    <property type="term" value="P:DNA damage checkpoint signaling"/>
    <property type="evidence" value="ECO:0007669"/>
    <property type="project" value="TreeGrafter"/>
</dbReference>
<reference evidence="6 7" key="1">
    <citation type="submission" date="2020-08" db="EMBL/GenBank/DDBJ databases">
        <authorList>
            <person name="Koutsovoulos G."/>
            <person name="Danchin GJ E."/>
        </authorList>
    </citation>
    <scope>NUCLEOTIDE SEQUENCE [LARGE SCALE GENOMIC DNA]</scope>
</reference>
<dbReference type="SUPFAM" id="SSF52113">
    <property type="entry name" value="BRCT domain"/>
    <property type="match status" value="2"/>
</dbReference>
<evidence type="ECO:0000259" key="5">
    <source>
        <dbReference type="PROSITE" id="PS50172"/>
    </source>
</evidence>
<dbReference type="InterPro" id="IPR047252">
    <property type="entry name" value="TP53BP1-like"/>
</dbReference>
<comment type="caution">
    <text evidence="6">The sequence shown here is derived from an EMBL/GenBank/DDBJ whole genome shotgun (WGS) entry which is preliminary data.</text>
</comment>
<dbReference type="PANTHER" id="PTHR15321">
    <property type="entry name" value="TUMOR SUPPRESSOR P53-BINDING PROTEIN 1"/>
    <property type="match status" value="1"/>
</dbReference>
<dbReference type="PANTHER" id="PTHR15321:SF3">
    <property type="entry name" value="TP53-BINDING PROTEIN 1"/>
    <property type="match status" value="1"/>
</dbReference>
<dbReference type="CDD" id="cd17745">
    <property type="entry name" value="BRCT_p53bp1_rpt1"/>
    <property type="match status" value="1"/>
</dbReference>
<protein>
    <recommendedName>
        <fullName evidence="5">BRCT domain-containing protein</fullName>
    </recommendedName>
</protein>
<sequence>MSSELDVTEPILNSSINNEHNEINGGEHPHLDSSQDEANQQDNVEVNGQHINEEQGNDEADNDGVEEEKDLQPPFTPPANVSSGIVTSANRRTSTRKRRMAVPALTPTSSVKRRRVTNDGRGNTPVSTTPNSVKKRRTKVKDQSEMPLIDLDDPNDPYNFTANSDVHPEPLADISVKRASFGEIKFTKSLPGSSERYANVERIAAERNPSLLNNTGMGTSFRSASKSSDSFRLELSMSNSRSPKSAATTASRLTANSSHKKNVNYAADEDNDSIDNFKMDEEEEQIITPNRRGRKSAVASPKTPKNTPKAALTSELFNTPDIGKKKPQTAVSASAKKAALESEFYIVPELTPKEQYDVDHPEDIGHFLSPGARVLALWGNEYYGAHICGREALGRYYVLFAEDNLKRILPPSGVLAISFLSEGFQVSFIDSIANEEVGKVAIVEKQPQMGDKQQPNEWVNGMFTLRELDDEMNSTQEIREILWSRIFLTKDQAAVILKGRQFNPVPKIDQENIISESRSTRRSRSSRLCYSDFGSASPSPMKTPTSVKRSEASLIVTPKTPQHKSPKGRGSTTPRSNRKKINLAGSPEDNKPDTTDMPVLSAYGKEEQDDEQIEGNNEDMKSDDVEDDKNLTNKSSPRITRSRASNSNVTTPQKQQTPRKSPRSAKKNETKEEEGLGDYLEITGEKIEVTINEEDLDSFNDSHNSTIIEDSTPQRKPSPFDAVQILSPVQEITELNTTGSYTSSAGSVAEAQLFIGFKFVLTSANRPNKVSDFNKRDYRTKIEERGGIVMEDFSTLQEGEHAFLIADTFYRTHKYLCALSLSIPCLSYLWIQECVSKKKLVEYEEFLLPAGESTSEPGRICQWKPLKGVLFNGKRVIIYNRHYNEDPNVIPFGEIWIALMRNLGATVVGIGHGEPFSREANKTATLEAKLEFCRKTDFDIFLTENDCEPQLARCATAKNALAVSSEWIIQAMVTGELPPIEECDRFRYDYT</sequence>
<feature type="region of interest" description="Disordered" evidence="4">
    <location>
        <begin position="513"/>
        <end position="678"/>
    </location>
</feature>
<evidence type="ECO:0000313" key="7">
    <source>
        <dbReference type="Proteomes" id="UP000580250"/>
    </source>
</evidence>
<dbReference type="InterPro" id="IPR047249">
    <property type="entry name" value="BRCT_p53bp1-like_rpt1"/>
</dbReference>
<dbReference type="Pfam" id="PF24680">
    <property type="entry name" value="SH3_Hsr9"/>
    <property type="match status" value="1"/>
</dbReference>
<evidence type="ECO:0000256" key="1">
    <source>
        <dbReference type="ARBA" id="ARBA00004123"/>
    </source>
</evidence>
<dbReference type="Proteomes" id="UP000580250">
    <property type="component" value="Unassembled WGS sequence"/>
</dbReference>
<evidence type="ECO:0000313" key="6">
    <source>
        <dbReference type="EMBL" id="CAD2207577.1"/>
    </source>
</evidence>
<dbReference type="GO" id="GO:0045944">
    <property type="term" value="P:positive regulation of transcription by RNA polymerase II"/>
    <property type="evidence" value="ECO:0007669"/>
    <property type="project" value="TreeGrafter"/>
</dbReference>
<gene>
    <name evidence="6" type="ORF">MENT_LOCUS61526</name>
</gene>
<comment type="subcellular location">
    <subcellularLocation>
        <location evidence="1">Nucleus</location>
    </subcellularLocation>
</comment>
<name>A0A6V7YA15_MELEN</name>
<dbReference type="PROSITE" id="PS50172">
    <property type="entry name" value="BRCT"/>
    <property type="match status" value="1"/>
</dbReference>
<dbReference type="SMART" id="SM00292">
    <property type="entry name" value="BRCT"/>
    <property type="match status" value="2"/>
</dbReference>
<feature type="compositionally biased region" description="Polar residues" evidence="4">
    <location>
        <begin position="79"/>
        <end position="92"/>
    </location>
</feature>
<dbReference type="InterPro" id="IPR047250">
    <property type="entry name" value="BRCT_p53bp1-like_rpt2"/>
</dbReference>
<keyword evidence="2" id="KW-0227">DNA damage</keyword>
<feature type="compositionally biased region" description="Polar residues" evidence="4">
    <location>
        <begin position="36"/>
        <end position="50"/>
    </location>
</feature>
<evidence type="ECO:0000256" key="3">
    <source>
        <dbReference type="ARBA" id="ARBA00023242"/>
    </source>
</evidence>
<evidence type="ECO:0000256" key="4">
    <source>
        <dbReference type="SAM" id="MobiDB-lite"/>
    </source>
</evidence>
<proteinExistence type="predicted"/>
<dbReference type="InterPro" id="IPR001357">
    <property type="entry name" value="BRCT_dom"/>
</dbReference>
<dbReference type="AlphaFoldDB" id="A0A6V7YA15"/>
<feature type="compositionally biased region" description="Acidic residues" evidence="4">
    <location>
        <begin position="55"/>
        <end position="69"/>
    </location>
</feature>
<evidence type="ECO:0000256" key="2">
    <source>
        <dbReference type="ARBA" id="ARBA00022763"/>
    </source>
</evidence>
<feature type="compositionally biased region" description="Polar residues" evidence="4">
    <location>
        <begin position="534"/>
        <end position="547"/>
    </location>
</feature>
<dbReference type="CDD" id="cd17724">
    <property type="entry name" value="BRCT_p53bp1_rpt2"/>
    <property type="match status" value="1"/>
</dbReference>
<dbReference type="OrthoDB" id="129353at2759"/>
<organism evidence="6 7">
    <name type="scientific">Meloidogyne enterolobii</name>
    <name type="common">Root-knot nematode worm</name>
    <name type="synonym">Meloidogyne mayaguensis</name>
    <dbReference type="NCBI Taxonomy" id="390850"/>
    <lineage>
        <taxon>Eukaryota</taxon>
        <taxon>Metazoa</taxon>
        <taxon>Ecdysozoa</taxon>
        <taxon>Nematoda</taxon>
        <taxon>Chromadorea</taxon>
        <taxon>Rhabditida</taxon>
        <taxon>Tylenchina</taxon>
        <taxon>Tylenchomorpha</taxon>
        <taxon>Tylenchoidea</taxon>
        <taxon>Meloidogynidae</taxon>
        <taxon>Meloidogyninae</taxon>
        <taxon>Meloidogyne</taxon>
    </lineage>
</organism>
<feature type="compositionally biased region" description="Polar residues" evidence="4">
    <location>
        <begin position="120"/>
        <end position="132"/>
    </location>
</feature>
<dbReference type="GO" id="GO:0005634">
    <property type="term" value="C:nucleus"/>
    <property type="evidence" value="ECO:0007669"/>
    <property type="project" value="UniProtKB-SubCell"/>
</dbReference>
<dbReference type="Pfam" id="PF18428">
    <property type="entry name" value="BRCT_3"/>
    <property type="match status" value="1"/>
</dbReference>
<keyword evidence="3" id="KW-0539">Nucleus</keyword>
<accession>A0A6V7YA15</accession>
<dbReference type="InterPro" id="IPR056492">
    <property type="entry name" value="SH3_Hsr9"/>
</dbReference>
<feature type="domain" description="BRCT" evidence="5">
    <location>
        <begin position="749"/>
        <end position="848"/>
    </location>
</feature>
<dbReference type="GO" id="GO:0042393">
    <property type="term" value="F:histone binding"/>
    <property type="evidence" value="ECO:0007669"/>
    <property type="project" value="TreeGrafter"/>
</dbReference>
<feature type="compositionally biased region" description="Polar residues" evidence="4">
    <location>
        <begin position="632"/>
        <end position="659"/>
    </location>
</feature>
<dbReference type="Pfam" id="PF16770">
    <property type="entry name" value="RTT107_BRCT_5"/>
    <property type="match status" value="1"/>
</dbReference>
<feature type="region of interest" description="Disordered" evidence="4">
    <location>
        <begin position="1"/>
        <end position="156"/>
    </location>
</feature>
<dbReference type="EMBL" id="CAJEWN010003417">
    <property type="protein sequence ID" value="CAD2207577.1"/>
    <property type="molecule type" value="Genomic_DNA"/>
</dbReference>
<feature type="compositionally biased region" description="Basic and acidic residues" evidence="4">
    <location>
        <begin position="19"/>
        <end position="33"/>
    </location>
</feature>
<feature type="compositionally biased region" description="Acidic residues" evidence="4">
    <location>
        <begin position="607"/>
        <end position="617"/>
    </location>
</feature>
<feature type="compositionally biased region" description="Polar residues" evidence="4">
    <location>
        <begin position="236"/>
        <end position="255"/>
    </location>
</feature>
<feature type="compositionally biased region" description="Basic and acidic residues" evidence="4">
    <location>
        <begin position="618"/>
        <end position="631"/>
    </location>
</feature>
<feature type="region of interest" description="Disordered" evidence="4">
    <location>
        <begin position="287"/>
        <end position="328"/>
    </location>
</feature>
<dbReference type="Gene3D" id="3.40.50.10190">
    <property type="entry name" value="BRCT domain"/>
    <property type="match status" value="2"/>
</dbReference>
<feature type="region of interest" description="Disordered" evidence="4">
    <location>
        <begin position="235"/>
        <end position="255"/>
    </location>
</feature>